<feature type="domain" description="Reverse transcriptase Ty1/copia-type" evidence="1">
    <location>
        <begin position="188"/>
        <end position="266"/>
    </location>
</feature>
<dbReference type="PANTHER" id="PTHR11439">
    <property type="entry name" value="GAG-POL-RELATED RETROTRANSPOSON"/>
    <property type="match status" value="1"/>
</dbReference>
<proteinExistence type="predicted"/>
<dbReference type="InterPro" id="IPR013103">
    <property type="entry name" value="RVT_2"/>
</dbReference>
<dbReference type="EMBL" id="SSTE01010863">
    <property type="protein sequence ID" value="KAA0052198.1"/>
    <property type="molecule type" value="Genomic_DNA"/>
</dbReference>
<comment type="caution">
    <text evidence="3">The sequence shown here is derived from an EMBL/GenBank/DDBJ whole genome shotgun (WGS) entry which is preliminary data.</text>
</comment>
<name>A0A5D3DKQ0_CUCMM</name>
<evidence type="ECO:0000313" key="2">
    <source>
        <dbReference type="EMBL" id="KAA0052198.1"/>
    </source>
</evidence>
<dbReference type="Proteomes" id="UP000321393">
    <property type="component" value="Unassembled WGS sequence"/>
</dbReference>
<reference evidence="4 5" key="1">
    <citation type="submission" date="2019-08" db="EMBL/GenBank/DDBJ databases">
        <title>Draft genome sequences of two oriental melons (Cucumis melo L. var makuwa).</title>
        <authorList>
            <person name="Kwon S.-Y."/>
        </authorList>
    </citation>
    <scope>NUCLEOTIDE SEQUENCE [LARGE SCALE GENOMIC DNA]</scope>
    <source>
        <strain evidence="5">cv. Chang Bougi</strain>
        <strain evidence="4">cv. SW 3</strain>
        <tissue evidence="3">Leaf</tissue>
    </source>
</reference>
<accession>A0A5D3DKQ0</accession>
<dbReference type="Pfam" id="PF07727">
    <property type="entry name" value="RVT_2"/>
    <property type="match status" value="1"/>
</dbReference>
<dbReference type="EMBL" id="SSTD01003953">
    <property type="protein sequence ID" value="TYK24195.1"/>
    <property type="molecule type" value="Genomic_DNA"/>
</dbReference>
<dbReference type="Proteomes" id="UP000321947">
    <property type="component" value="Unassembled WGS sequence"/>
</dbReference>
<dbReference type="OrthoDB" id="679404at2759"/>
<evidence type="ECO:0000259" key="1">
    <source>
        <dbReference type="Pfam" id="PF07727"/>
    </source>
</evidence>
<dbReference type="PANTHER" id="PTHR11439:SF467">
    <property type="entry name" value="INTEGRASE CATALYTIC DOMAIN-CONTAINING PROTEIN"/>
    <property type="match status" value="1"/>
</dbReference>
<dbReference type="AlphaFoldDB" id="A0A5D3DKQ0"/>
<protein>
    <submittedName>
        <fullName evidence="3">Gag/pol protein</fullName>
    </submittedName>
</protein>
<gene>
    <name evidence="3" type="ORF">E5676_scaffold1796G00040</name>
    <name evidence="2" type="ORF">E6C27_scaffold207G00060</name>
</gene>
<dbReference type="CDD" id="cd09272">
    <property type="entry name" value="RNase_HI_RT_Ty1"/>
    <property type="match status" value="1"/>
</dbReference>
<sequence>MFLEFTEDLDNSMGGLLLWMKIQENTKSRLLELEHYFHANGRILMLIASCTEKPISPHVVCFNQAIDVHFKKYATLKRHMQTHHTYWVPNEDLHYLCNHYMSLAFQHELAKQKEESVDRVELFRTHQPQWLRKPRRSERFANLPILYMSLTETLTVISDGNIEDPLTFKKAMEDVDKDEWIKAMNLELESILVAKGYTQVEGVDYEETFSHVAMKSIRILLSIAAYFDYEIWQMDVKTAFLNGNLEETIYMQQPEEFIIPGQEQKDKQTDFQTDRDSKKYTSEYVAACEAAKEVVWLKKFFTDLEVVPNMSKPITLYCDNSGTVVNSREPRSHKRGKHIERKYHLIREIVHRGDMIVTQIASTHNVADLFTKPLITKVFEDLETLGLRDMPHLI</sequence>
<organism evidence="3 5">
    <name type="scientific">Cucumis melo var. makuwa</name>
    <name type="common">Oriental melon</name>
    <dbReference type="NCBI Taxonomy" id="1194695"/>
    <lineage>
        <taxon>Eukaryota</taxon>
        <taxon>Viridiplantae</taxon>
        <taxon>Streptophyta</taxon>
        <taxon>Embryophyta</taxon>
        <taxon>Tracheophyta</taxon>
        <taxon>Spermatophyta</taxon>
        <taxon>Magnoliopsida</taxon>
        <taxon>eudicotyledons</taxon>
        <taxon>Gunneridae</taxon>
        <taxon>Pentapetalae</taxon>
        <taxon>rosids</taxon>
        <taxon>fabids</taxon>
        <taxon>Cucurbitales</taxon>
        <taxon>Cucurbitaceae</taxon>
        <taxon>Benincaseae</taxon>
        <taxon>Cucumis</taxon>
    </lineage>
</organism>
<evidence type="ECO:0000313" key="5">
    <source>
        <dbReference type="Proteomes" id="UP000321947"/>
    </source>
</evidence>
<evidence type="ECO:0000313" key="3">
    <source>
        <dbReference type="EMBL" id="TYK24195.1"/>
    </source>
</evidence>
<evidence type="ECO:0000313" key="4">
    <source>
        <dbReference type="Proteomes" id="UP000321393"/>
    </source>
</evidence>